<gene>
    <name evidence="1" type="ORF">Pmani_001263</name>
</gene>
<accession>A0AAE1QL44</accession>
<name>A0AAE1QL44_9EUCA</name>
<proteinExistence type="predicted"/>
<sequence>MHICTSSVVVPPPPHLTIGPHPLQVIHSFKLLGITLDDQLSWKQHVARMVKEASYKLYVLHRLKSLGTPAGDLKHNNNSSRRFRRGYAESYSALPILVTMMPHHPESAQADSHI</sequence>
<protein>
    <submittedName>
        <fullName evidence="1">Uncharacterized protein</fullName>
    </submittedName>
</protein>
<dbReference type="AlphaFoldDB" id="A0AAE1QL44"/>
<dbReference type="EMBL" id="JAWZYT010000088">
    <property type="protein sequence ID" value="KAK4328319.1"/>
    <property type="molecule type" value="Genomic_DNA"/>
</dbReference>
<reference evidence="1" key="1">
    <citation type="submission" date="2023-11" db="EMBL/GenBank/DDBJ databases">
        <title>Genome assemblies of two species of porcelain crab, Petrolisthes cinctipes and Petrolisthes manimaculis (Anomura: Porcellanidae).</title>
        <authorList>
            <person name="Angst P."/>
        </authorList>
    </citation>
    <scope>NUCLEOTIDE SEQUENCE</scope>
    <source>
        <strain evidence="1">PB745_02</strain>
        <tissue evidence="1">Gill</tissue>
    </source>
</reference>
<evidence type="ECO:0000313" key="1">
    <source>
        <dbReference type="EMBL" id="KAK4328319.1"/>
    </source>
</evidence>
<dbReference type="Proteomes" id="UP001292094">
    <property type="component" value="Unassembled WGS sequence"/>
</dbReference>
<organism evidence="1 2">
    <name type="scientific">Petrolisthes manimaculis</name>
    <dbReference type="NCBI Taxonomy" id="1843537"/>
    <lineage>
        <taxon>Eukaryota</taxon>
        <taxon>Metazoa</taxon>
        <taxon>Ecdysozoa</taxon>
        <taxon>Arthropoda</taxon>
        <taxon>Crustacea</taxon>
        <taxon>Multicrustacea</taxon>
        <taxon>Malacostraca</taxon>
        <taxon>Eumalacostraca</taxon>
        <taxon>Eucarida</taxon>
        <taxon>Decapoda</taxon>
        <taxon>Pleocyemata</taxon>
        <taxon>Anomura</taxon>
        <taxon>Galatheoidea</taxon>
        <taxon>Porcellanidae</taxon>
        <taxon>Petrolisthes</taxon>
    </lineage>
</organism>
<keyword evidence="2" id="KW-1185">Reference proteome</keyword>
<evidence type="ECO:0000313" key="2">
    <source>
        <dbReference type="Proteomes" id="UP001292094"/>
    </source>
</evidence>
<comment type="caution">
    <text evidence="1">The sequence shown here is derived from an EMBL/GenBank/DDBJ whole genome shotgun (WGS) entry which is preliminary data.</text>
</comment>